<dbReference type="AlphaFoldDB" id="A0AAW0GMI4"/>
<protein>
    <submittedName>
        <fullName evidence="2">Uncharacterized protein</fullName>
    </submittedName>
</protein>
<dbReference type="Proteomes" id="UP001385951">
    <property type="component" value="Unassembled WGS sequence"/>
</dbReference>
<keyword evidence="3" id="KW-1185">Reference proteome</keyword>
<keyword evidence="1" id="KW-0812">Transmembrane</keyword>
<sequence>MFFIFLGEKEEPPRTFWRTLLLRRVLFISFSLSGSRLATVTSSSTFRSFFRPFLLALDLIHIHPSNIHHRTSLIHFIHIHISHPDFHSSAFRFHKISVFARFILYFTASDIITYPFLLFSTSLLRSSFTFVVGVPFFDPGARLAQNLS</sequence>
<dbReference type="EMBL" id="JASBNA010000002">
    <property type="protein sequence ID" value="KAK7694671.1"/>
    <property type="molecule type" value="Genomic_DNA"/>
</dbReference>
<keyword evidence="1" id="KW-0472">Membrane</keyword>
<keyword evidence="1" id="KW-1133">Transmembrane helix</keyword>
<proteinExistence type="predicted"/>
<evidence type="ECO:0000313" key="2">
    <source>
        <dbReference type="EMBL" id="KAK7694671.1"/>
    </source>
</evidence>
<accession>A0AAW0GMI4</accession>
<evidence type="ECO:0000313" key="3">
    <source>
        <dbReference type="Proteomes" id="UP001385951"/>
    </source>
</evidence>
<comment type="caution">
    <text evidence="2">The sequence shown here is derived from an EMBL/GenBank/DDBJ whole genome shotgun (WGS) entry which is preliminary data.</text>
</comment>
<reference evidence="2 3" key="1">
    <citation type="submission" date="2022-09" db="EMBL/GenBank/DDBJ databases">
        <authorList>
            <person name="Palmer J.M."/>
        </authorList>
    </citation>
    <scope>NUCLEOTIDE SEQUENCE [LARGE SCALE GENOMIC DNA]</scope>
    <source>
        <strain evidence="2 3">DSM 7382</strain>
    </source>
</reference>
<evidence type="ECO:0000256" key="1">
    <source>
        <dbReference type="SAM" id="Phobius"/>
    </source>
</evidence>
<gene>
    <name evidence="2" type="ORF">QCA50_001859</name>
</gene>
<feature type="transmembrane region" description="Helical" evidence="1">
    <location>
        <begin position="98"/>
        <end position="117"/>
    </location>
</feature>
<organism evidence="2 3">
    <name type="scientific">Cerrena zonata</name>
    <dbReference type="NCBI Taxonomy" id="2478898"/>
    <lineage>
        <taxon>Eukaryota</taxon>
        <taxon>Fungi</taxon>
        <taxon>Dikarya</taxon>
        <taxon>Basidiomycota</taxon>
        <taxon>Agaricomycotina</taxon>
        <taxon>Agaricomycetes</taxon>
        <taxon>Polyporales</taxon>
        <taxon>Cerrenaceae</taxon>
        <taxon>Cerrena</taxon>
    </lineage>
</organism>
<name>A0AAW0GMI4_9APHY</name>